<sequence>MIRRAVGFRGCEGAVWARAVAAARLRLAPARPNCPLLWPPGQIDFSTNALKE</sequence>
<keyword evidence="2" id="KW-1185">Reference proteome</keyword>
<gene>
    <name evidence="1" type="ORF">COLSTE_00811</name>
</gene>
<dbReference type="Proteomes" id="UP000003560">
    <property type="component" value="Unassembled WGS sequence"/>
</dbReference>
<accession>B6G9S0</accession>
<dbReference type="STRING" id="445975.COLSTE_00811"/>
<name>B6G9S0_9ACTN</name>
<reference evidence="1 2" key="2">
    <citation type="submission" date="2008-10" db="EMBL/GenBank/DDBJ databases">
        <authorList>
            <person name="Fulton L."/>
            <person name="Clifton S."/>
            <person name="Fulton B."/>
            <person name="Xu J."/>
            <person name="Minx P."/>
            <person name="Pepin K.H."/>
            <person name="Johnson M."/>
            <person name="Thiruvilangam P."/>
            <person name="Bhonagiri V."/>
            <person name="Nash W.E."/>
            <person name="Mardis E.R."/>
            <person name="Wilson R.K."/>
        </authorList>
    </citation>
    <scope>NUCLEOTIDE SEQUENCE [LARGE SCALE GENOMIC DNA]</scope>
    <source>
        <strain evidence="1 2">DSM 13279</strain>
    </source>
</reference>
<evidence type="ECO:0000313" key="1">
    <source>
        <dbReference type="EMBL" id="EEA90967.1"/>
    </source>
</evidence>
<proteinExistence type="predicted"/>
<dbReference type="EMBL" id="ABXJ01000049">
    <property type="protein sequence ID" value="EEA90967.1"/>
    <property type="molecule type" value="Genomic_DNA"/>
</dbReference>
<dbReference type="AlphaFoldDB" id="B6G9S0"/>
<evidence type="ECO:0000313" key="2">
    <source>
        <dbReference type="Proteomes" id="UP000003560"/>
    </source>
</evidence>
<comment type="caution">
    <text evidence="1">The sequence shown here is derived from an EMBL/GenBank/DDBJ whole genome shotgun (WGS) entry which is preliminary data.</text>
</comment>
<organism evidence="1 2">
    <name type="scientific">Collinsella stercoris DSM 13279</name>
    <dbReference type="NCBI Taxonomy" id="445975"/>
    <lineage>
        <taxon>Bacteria</taxon>
        <taxon>Bacillati</taxon>
        <taxon>Actinomycetota</taxon>
        <taxon>Coriobacteriia</taxon>
        <taxon>Coriobacteriales</taxon>
        <taxon>Coriobacteriaceae</taxon>
        <taxon>Collinsella</taxon>
    </lineage>
</organism>
<protein>
    <submittedName>
        <fullName evidence="1">Uncharacterized protein</fullName>
    </submittedName>
</protein>
<reference evidence="1 2" key="1">
    <citation type="submission" date="2008-10" db="EMBL/GenBank/DDBJ databases">
        <title>Draft genome sequence of Collinsella stercoris (DSM 13279).</title>
        <authorList>
            <person name="Sudarsanam P."/>
            <person name="Ley R."/>
            <person name="Guruge J."/>
            <person name="Turnbaugh P.J."/>
            <person name="Mahowald M."/>
            <person name="Liep D."/>
            <person name="Gordon J."/>
        </authorList>
    </citation>
    <scope>NUCLEOTIDE SEQUENCE [LARGE SCALE GENOMIC DNA]</scope>
    <source>
        <strain evidence="1 2">DSM 13279</strain>
    </source>
</reference>
<dbReference type="HOGENOM" id="CLU_3078747_0_0_11"/>